<sequence>MNAHAMRRALQPFLLLLMGPAFCVAVGITMLHAWLDVRRRSPVRHLAHAAARQCRSREREHASL</sequence>
<keyword evidence="1" id="KW-0472">Membrane</keyword>
<accession>A0A4P2Q5Z6</accession>
<name>A0A4P2Q5Z6_SORCE</name>
<gene>
    <name evidence="2" type="ORF">SOCEGT47_049500</name>
</gene>
<dbReference type="Proteomes" id="UP000295781">
    <property type="component" value="Chromosome"/>
</dbReference>
<organism evidence="2 3">
    <name type="scientific">Sorangium cellulosum</name>
    <name type="common">Polyangium cellulosum</name>
    <dbReference type="NCBI Taxonomy" id="56"/>
    <lineage>
        <taxon>Bacteria</taxon>
        <taxon>Pseudomonadati</taxon>
        <taxon>Myxococcota</taxon>
        <taxon>Polyangia</taxon>
        <taxon>Polyangiales</taxon>
        <taxon>Polyangiaceae</taxon>
        <taxon>Sorangium</taxon>
    </lineage>
</organism>
<feature type="transmembrane region" description="Helical" evidence="1">
    <location>
        <begin position="12"/>
        <end position="35"/>
    </location>
</feature>
<proteinExistence type="predicted"/>
<evidence type="ECO:0000256" key="1">
    <source>
        <dbReference type="SAM" id="Phobius"/>
    </source>
</evidence>
<protein>
    <submittedName>
        <fullName evidence="2">Uncharacterized protein</fullName>
    </submittedName>
</protein>
<reference evidence="2 3" key="1">
    <citation type="submission" date="2015-09" db="EMBL/GenBank/DDBJ databases">
        <title>Sorangium comparison.</title>
        <authorList>
            <person name="Zaburannyi N."/>
            <person name="Bunk B."/>
            <person name="Overmann J."/>
            <person name="Mueller R."/>
        </authorList>
    </citation>
    <scope>NUCLEOTIDE SEQUENCE [LARGE SCALE GENOMIC DNA]</scope>
    <source>
        <strain evidence="2 3">So ceGT47</strain>
    </source>
</reference>
<keyword evidence="1" id="KW-1133">Transmembrane helix</keyword>
<keyword evidence="1" id="KW-0812">Transmembrane</keyword>
<evidence type="ECO:0000313" key="3">
    <source>
        <dbReference type="Proteomes" id="UP000295781"/>
    </source>
</evidence>
<dbReference type="AlphaFoldDB" id="A0A4P2Q5Z6"/>
<dbReference type="EMBL" id="CP012670">
    <property type="protein sequence ID" value="AUX24413.1"/>
    <property type="molecule type" value="Genomic_DNA"/>
</dbReference>
<evidence type="ECO:0000313" key="2">
    <source>
        <dbReference type="EMBL" id="AUX24413.1"/>
    </source>
</evidence>